<comment type="caution">
    <text evidence="2">The sequence shown here is derived from an EMBL/GenBank/DDBJ whole genome shotgun (WGS) entry which is preliminary data.</text>
</comment>
<dbReference type="Pfam" id="PF03413">
    <property type="entry name" value="PepSY"/>
    <property type="match status" value="1"/>
</dbReference>
<dbReference type="AlphaFoldDB" id="A0A4V3H3H8"/>
<sequence>MRNKSVLFSLLAAGGIGILASQGIDVMDSARADDKLDYKEARELRQQGKILSLQEILKRVEKDYPGQVIETELEREHGSYVYELEILSDNDRVIELEVDAASGEILKTEEEE</sequence>
<gene>
    <name evidence="2" type="ORF">EDC23_2557</name>
</gene>
<protein>
    <submittedName>
        <fullName evidence="2">Peptidase YpeB-like protein</fullName>
    </submittedName>
</protein>
<keyword evidence="3" id="KW-1185">Reference proteome</keyword>
<reference evidence="2 3" key="1">
    <citation type="submission" date="2019-03" db="EMBL/GenBank/DDBJ databases">
        <title>Genomic Encyclopedia of Type Strains, Phase IV (KMG-IV): sequencing the most valuable type-strain genomes for metagenomic binning, comparative biology and taxonomic classification.</title>
        <authorList>
            <person name="Goeker M."/>
        </authorList>
    </citation>
    <scope>NUCLEOTIDE SEQUENCE [LARGE SCALE GENOMIC DNA]</scope>
    <source>
        <strain evidence="2 3">DSM 16326</strain>
    </source>
</reference>
<feature type="domain" description="PepSY" evidence="1">
    <location>
        <begin position="51"/>
        <end position="109"/>
    </location>
</feature>
<evidence type="ECO:0000313" key="3">
    <source>
        <dbReference type="Proteomes" id="UP000294914"/>
    </source>
</evidence>
<dbReference type="Gene3D" id="3.10.450.40">
    <property type="match status" value="1"/>
</dbReference>
<proteinExistence type="predicted"/>
<name>A0A4V3H3H8_9GAMM</name>
<accession>A0A4V3H3H8</accession>
<evidence type="ECO:0000259" key="1">
    <source>
        <dbReference type="Pfam" id="PF03413"/>
    </source>
</evidence>
<dbReference type="RefSeq" id="WP_208321377.1">
    <property type="nucleotide sequence ID" value="NZ_SOQX01000008.1"/>
</dbReference>
<dbReference type="Proteomes" id="UP000294914">
    <property type="component" value="Unassembled WGS sequence"/>
</dbReference>
<organism evidence="2 3">
    <name type="scientific">Thiohalophilus thiocyanatoxydans</name>
    <dbReference type="NCBI Taxonomy" id="381308"/>
    <lineage>
        <taxon>Bacteria</taxon>
        <taxon>Pseudomonadati</taxon>
        <taxon>Pseudomonadota</taxon>
        <taxon>Gammaproteobacteria</taxon>
        <taxon>Thiohalomonadales</taxon>
        <taxon>Thiohalophilaceae</taxon>
        <taxon>Thiohalophilus</taxon>
    </lineage>
</organism>
<evidence type="ECO:0000313" key="2">
    <source>
        <dbReference type="EMBL" id="TDX99344.1"/>
    </source>
</evidence>
<dbReference type="InterPro" id="IPR025711">
    <property type="entry name" value="PepSY"/>
</dbReference>
<dbReference type="EMBL" id="SOQX01000008">
    <property type="protein sequence ID" value="TDX99344.1"/>
    <property type="molecule type" value="Genomic_DNA"/>
</dbReference>